<keyword evidence="7" id="KW-0175">Coiled coil</keyword>
<evidence type="ECO:0000256" key="4">
    <source>
        <dbReference type="ARBA" id="ARBA00022989"/>
    </source>
</evidence>
<dbReference type="PANTHER" id="PTHR11101:SF80">
    <property type="entry name" value="PHOSPHATE TRANSPORTER"/>
    <property type="match status" value="1"/>
</dbReference>
<comment type="subcellular location">
    <subcellularLocation>
        <location evidence="1 6">Membrane</location>
        <topology evidence="1 6">Multi-pass membrane protein</topology>
    </subcellularLocation>
</comment>
<dbReference type="AlphaFoldDB" id="A0A7M1QWJ4"/>
<dbReference type="EMBL" id="CP063213">
    <property type="protein sequence ID" value="QOR45884.1"/>
    <property type="molecule type" value="Genomic_DNA"/>
</dbReference>
<feature type="transmembrane region" description="Helical" evidence="6">
    <location>
        <begin position="31"/>
        <end position="51"/>
    </location>
</feature>
<dbReference type="GO" id="GO:0035435">
    <property type="term" value="P:phosphate ion transmembrane transport"/>
    <property type="evidence" value="ECO:0007669"/>
    <property type="project" value="TreeGrafter"/>
</dbReference>
<evidence type="ECO:0000256" key="7">
    <source>
        <dbReference type="SAM" id="Coils"/>
    </source>
</evidence>
<feature type="transmembrane region" description="Helical" evidence="6">
    <location>
        <begin position="201"/>
        <end position="223"/>
    </location>
</feature>
<keyword evidence="2 6" id="KW-0813">Transport</keyword>
<evidence type="ECO:0000256" key="6">
    <source>
        <dbReference type="RuleBase" id="RU363058"/>
    </source>
</evidence>
<evidence type="ECO:0000256" key="3">
    <source>
        <dbReference type="ARBA" id="ARBA00022692"/>
    </source>
</evidence>
<feature type="transmembrane region" description="Helical" evidence="6">
    <location>
        <begin position="58"/>
        <end position="78"/>
    </location>
</feature>
<dbReference type="PANTHER" id="PTHR11101">
    <property type="entry name" value="PHOSPHATE TRANSPORTER"/>
    <property type="match status" value="1"/>
</dbReference>
<feature type="transmembrane region" description="Helical" evidence="6">
    <location>
        <begin position="317"/>
        <end position="336"/>
    </location>
</feature>
<sequence>MANSKNAHGSVDLPGLPQGVSPAVQHEDNRLWHLFFGGMLAITLVVFAIWSKEYIGSGASWTILITTILFAFFMAFNIGGNDVANSFGTSVGAGTLSLKQALVIAAIFEVSGAVFAGGEVTDTVRSGIVDLGAINGLDPMEFAYIMMASLLGAAIWLLLATRMGWPVSTTHSIVGGIVGAALTVGLLTGKGGWSMVQWNQIGTIALSWVLSPVLGGIVSYLLYRGIKRSILSYNELAVHRLETIRAQKKELKARHREYFETLSEKEQKAYTNALTRDIATMREDDWEPEDLESDYFKELHEIQVEKSEVEPRRAIEMWIPLLAAAGSLVISGMMLFKGLKNLHLGITHIGNLLIMGMIAAVVYMSVYILARTMKKKNLHRSTFLLFSWMQVFTASAFAFSHGSNDIANALGPFVAVLDVLKTGAIAEKSAVPMAVMVAMGIALVVGLWFIGRFVIKTVGTGLTEMHPASGFSAELSAAAVVMGASLLGLPVSSTHILIGAVLGIGLVNHNTNWGLMKPIATAWVITLPVSAAIAGTAVTVIRLIF</sequence>
<feature type="transmembrane region" description="Helical" evidence="6">
    <location>
        <begin position="519"/>
        <end position="544"/>
    </location>
</feature>
<protein>
    <recommendedName>
        <fullName evidence="6">Phosphate transporter</fullName>
    </recommendedName>
</protein>
<proteinExistence type="inferred from homology"/>
<gene>
    <name evidence="8" type="ORF">INS88_01230</name>
</gene>
<keyword evidence="9" id="KW-1185">Reference proteome</keyword>
<keyword evidence="4 6" id="KW-1133">Transmembrane helix</keyword>
<dbReference type="GO" id="GO:0016020">
    <property type="term" value="C:membrane"/>
    <property type="evidence" value="ECO:0007669"/>
    <property type="project" value="UniProtKB-SubCell"/>
</dbReference>
<dbReference type="GO" id="GO:0005315">
    <property type="term" value="F:phosphate transmembrane transporter activity"/>
    <property type="evidence" value="ECO:0007669"/>
    <property type="project" value="InterPro"/>
</dbReference>
<feature type="coiled-coil region" evidence="7">
    <location>
        <begin position="234"/>
        <end position="268"/>
    </location>
</feature>
<keyword evidence="6" id="KW-0592">Phosphate transport</keyword>
<feature type="transmembrane region" description="Helical" evidence="6">
    <location>
        <begin position="348"/>
        <end position="370"/>
    </location>
</feature>
<dbReference type="Proteomes" id="UP000595053">
    <property type="component" value="Chromosome"/>
</dbReference>
<dbReference type="Pfam" id="PF01384">
    <property type="entry name" value="PHO4"/>
    <property type="match status" value="1"/>
</dbReference>
<feature type="transmembrane region" description="Helical" evidence="6">
    <location>
        <begin position="172"/>
        <end position="189"/>
    </location>
</feature>
<organism evidence="8 9">
    <name type="scientific">Trueperella pecoris</name>
    <dbReference type="NCBI Taxonomy" id="2733571"/>
    <lineage>
        <taxon>Bacteria</taxon>
        <taxon>Bacillati</taxon>
        <taxon>Actinomycetota</taxon>
        <taxon>Actinomycetes</taxon>
        <taxon>Actinomycetales</taxon>
        <taxon>Actinomycetaceae</taxon>
        <taxon>Trueperella</taxon>
    </lineage>
</organism>
<evidence type="ECO:0000256" key="2">
    <source>
        <dbReference type="ARBA" id="ARBA00022448"/>
    </source>
</evidence>
<feature type="transmembrane region" description="Helical" evidence="6">
    <location>
        <begin position="382"/>
        <end position="400"/>
    </location>
</feature>
<evidence type="ECO:0000256" key="5">
    <source>
        <dbReference type="ARBA" id="ARBA00023136"/>
    </source>
</evidence>
<reference evidence="8 9" key="1">
    <citation type="submission" date="2020-10" db="EMBL/GenBank/DDBJ databases">
        <title>Trueperella pecoris sp. nov. isolated from bovine and porcine specimens.</title>
        <authorList>
            <person name="Schoenecker L."/>
            <person name="Schnydrig P."/>
            <person name="Brodard I."/>
            <person name="Thomann A."/>
            <person name="Hemphill A."/>
            <person name="Rodriguez-Campos S."/>
            <person name="Perreten V."/>
            <person name="Jores J."/>
            <person name="Kittl S."/>
        </authorList>
    </citation>
    <scope>NUCLEOTIDE SEQUENCE [LARGE SCALE GENOMIC DNA]</scope>
    <source>
        <strain evidence="8 9">15A0121</strain>
    </source>
</reference>
<feature type="transmembrane region" description="Helical" evidence="6">
    <location>
        <begin position="142"/>
        <end position="160"/>
    </location>
</feature>
<evidence type="ECO:0000256" key="1">
    <source>
        <dbReference type="ARBA" id="ARBA00004141"/>
    </source>
</evidence>
<evidence type="ECO:0000313" key="8">
    <source>
        <dbReference type="EMBL" id="QOR45884.1"/>
    </source>
</evidence>
<comment type="similarity">
    <text evidence="6">Belongs to the inorganic phosphate transporter (PiT) (TC 2.A.20) family.</text>
</comment>
<accession>A0A7M1QWJ4</accession>
<name>A0A7M1QWJ4_9ACTO</name>
<dbReference type="InterPro" id="IPR001204">
    <property type="entry name" value="Phos_transporter"/>
</dbReference>
<keyword evidence="5 6" id="KW-0472">Membrane</keyword>
<feature type="transmembrane region" description="Helical" evidence="6">
    <location>
        <begin position="433"/>
        <end position="455"/>
    </location>
</feature>
<dbReference type="RefSeq" id="WP_197551338.1">
    <property type="nucleotide sequence ID" value="NZ_CP063213.1"/>
</dbReference>
<keyword evidence="3 6" id="KW-0812">Transmembrane</keyword>
<feature type="transmembrane region" description="Helical" evidence="6">
    <location>
        <begin position="475"/>
        <end position="507"/>
    </location>
</feature>
<evidence type="ECO:0000313" key="9">
    <source>
        <dbReference type="Proteomes" id="UP000595053"/>
    </source>
</evidence>